<evidence type="ECO:0000256" key="2">
    <source>
        <dbReference type="ARBA" id="ARBA00022801"/>
    </source>
</evidence>
<protein>
    <recommendedName>
        <fullName evidence="3">Carboxylic ester hydrolase</fullName>
        <ecNumber evidence="3">3.1.1.-</ecNumber>
    </recommendedName>
</protein>
<dbReference type="InterPro" id="IPR029058">
    <property type="entry name" value="AB_hydrolase_fold"/>
</dbReference>
<evidence type="ECO:0000256" key="1">
    <source>
        <dbReference type="ARBA" id="ARBA00005964"/>
    </source>
</evidence>
<dbReference type="PANTHER" id="PTHR11559">
    <property type="entry name" value="CARBOXYLESTERASE"/>
    <property type="match status" value="1"/>
</dbReference>
<evidence type="ECO:0000259" key="4">
    <source>
        <dbReference type="Pfam" id="PF00135"/>
    </source>
</evidence>
<dbReference type="InterPro" id="IPR002018">
    <property type="entry name" value="CarbesteraseB"/>
</dbReference>
<comment type="similarity">
    <text evidence="1 3">Belongs to the type-B carboxylesterase/lipase family.</text>
</comment>
<reference evidence="5" key="1">
    <citation type="journal article" date="2021" name="Nat. Commun.">
        <title>Genetic determinants of endophytism in the Arabidopsis root mycobiome.</title>
        <authorList>
            <person name="Mesny F."/>
            <person name="Miyauchi S."/>
            <person name="Thiergart T."/>
            <person name="Pickel B."/>
            <person name="Atanasova L."/>
            <person name="Karlsson M."/>
            <person name="Huettel B."/>
            <person name="Barry K.W."/>
            <person name="Haridas S."/>
            <person name="Chen C."/>
            <person name="Bauer D."/>
            <person name="Andreopoulos W."/>
            <person name="Pangilinan J."/>
            <person name="LaButti K."/>
            <person name="Riley R."/>
            <person name="Lipzen A."/>
            <person name="Clum A."/>
            <person name="Drula E."/>
            <person name="Henrissat B."/>
            <person name="Kohler A."/>
            <person name="Grigoriev I.V."/>
            <person name="Martin F.M."/>
            <person name="Hacquard S."/>
        </authorList>
    </citation>
    <scope>NUCLEOTIDE SEQUENCE</scope>
    <source>
        <strain evidence="5">MPI-CAGE-CH-0235</strain>
    </source>
</reference>
<name>A0A8K0SVA9_9HYPO</name>
<dbReference type="AlphaFoldDB" id="A0A8K0SVA9"/>
<dbReference type="InterPro" id="IPR019826">
    <property type="entry name" value="Carboxylesterase_B_AS"/>
</dbReference>
<accession>A0A8K0SVA9</accession>
<feature type="chain" id="PRO_5035488785" description="Carboxylic ester hydrolase" evidence="3">
    <location>
        <begin position="19"/>
        <end position="529"/>
    </location>
</feature>
<dbReference type="EC" id="3.1.1.-" evidence="3"/>
<dbReference type="InterPro" id="IPR050309">
    <property type="entry name" value="Type-B_Carboxylest/Lipase"/>
</dbReference>
<evidence type="ECO:0000313" key="6">
    <source>
        <dbReference type="Proteomes" id="UP000813444"/>
    </source>
</evidence>
<dbReference type="GO" id="GO:0016787">
    <property type="term" value="F:hydrolase activity"/>
    <property type="evidence" value="ECO:0007669"/>
    <property type="project" value="UniProtKB-KW"/>
</dbReference>
<keyword evidence="6" id="KW-1185">Reference proteome</keyword>
<feature type="signal peptide" evidence="3">
    <location>
        <begin position="1"/>
        <end position="18"/>
    </location>
</feature>
<dbReference type="Proteomes" id="UP000813444">
    <property type="component" value="Unassembled WGS sequence"/>
</dbReference>
<dbReference type="Gene3D" id="3.40.50.1820">
    <property type="entry name" value="alpha/beta hydrolase"/>
    <property type="match status" value="1"/>
</dbReference>
<proteinExistence type="inferred from homology"/>
<evidence type="ECO:0000256" key="3">
    <source>
        <dbReference type="RuleBase" id="RU361235"/>
    </source>
</evidence>
<feature type="domain" description="Carboxylesterase type B" evidence="4">
    <location>
        <begin position="35"/>
        <end position="501"/>
    </location>
</feature>
<dbReference type="EMBL" id="JAGPNK010000004">
    <property type="protein sequence ID" value="KAH7322600.1"/>
    <property type="molecule type" value="Genomic_DNA"/>
</dbReference>
<evidence type="ECO:0000313" key="5">
    <source>
        <dbReference type="EMBL" id="KAH7322600.1"/>
    </source>
</evidence>
<comment type="caution">
    <text evidence="5">The sequence shown here is derived from an EMBL/GenBank/DDBJ whole genome shotgun (WGS) entry which is preliminary data.</text>
</comment>
<dbReference type="OrthoDB" id="408631at2759"/>
<gene>
    <name evidence="5" type="ORF">B0I35DRAFT_426115</name>
</gene>
<keyword evidence="2 3" id="KW-0378">Hydrolase</keyword>
<dbReference type="SUPFAM" id="SSF53474">
    <property type="entry name" value="alpha/beta-Hydrolases"/>
    <property type="match status" value="1"/>
</dbReference>
<organism evidence="5 6">
    <name type="scientific">Stachybotrys elegans</name>
    <dbReference type="NCBI Taxonomy" id="80388"/>
    <lineage>
        <taxon>Eukaryota</taxon>
        <taxon>Fungi</taxon>
        <taxon>Dikarya</taxon>
        <taxon>Ascomycota</taxon>
        <taxon>Pezizomycotina</taxon>
        <taxon>Sordariomycetes</taxon>
        <taxon>Hypocreomycetidae</taxon>
        <taxon>Hypocreales</taxon>
        <taxon>Stachybotryaceae</taxon>
        <taxon>Stachybotrys</taxon>
    </lineage>
</organism>
<dbReference type="PROSITE" id="PS00122">
    <property type="entry name" value="CARBOXYLESTERASE_B_1"/>
    <property type="match status" value="1"/>
</dbReference>
<dbReference type="Pfam" id="PF00135">
    <property type="entry name" value="COesterase"/>
    <property type="match status" value="1"/>
</dbReference>
<sequence length="529" mass="58030">MFGQRILSLALLATSVTAVQETVDLGYSRYHGQALDNGITQWYGMRYAAAPIGNLRFMPPQDPVYQDGVQEAQYGGATCLPTEHHSFEAGASEDCLFINVQAPSSATEESRLPVMLYIQGGGYSLNSSPNLNAAGLIAAASYEMMAVSFNYRVGPYGFMSDGKDIAANLGLKDQIKAMEWVREHAALFGGNPDHIVLVGVSAGAGCISLHLTAYGGVDNGLFHGAIVESPPFSTMLDVAQSKYQYTNFATRLGCYGEGTLECLRSKTAEEIQQVNFNIPLPGGAKPPEWQWLPVIDGDLITDYTYRAFDRGNFIRVPAIFGADANDGTKFVPSTLSSLAESNQWLLNQYPTLTLDQFADIASMYPNPNESCPATGCYWRQASNVYGEMRFLCPAIFMNTAMSAHGVMTSYSYMWNVSDPAQMEAGEGVPHIIEVDAWLGPGYSNPPESYKPGQMNAEASPVIQGYWTSFIRYLDPNPYRRAGSAEWSPWSEDKAWLVFGVEGRTDMEFIGDELERRCNYWADNAVALTI</sequence>
<keyword evidence="3" id="KW-0732">Signal</keyword>